<proteinExistence type="predicted"/>
<organism evidence="1">
    <name type="scientific">marine sediment metagenome</name>
    <dbReference type="NCBI Taxonomy" id="412755"/>
    <lineage>
        <taxon>unclassified sequences</taxon>
        <taxon>metagenomes</taxon>
        <taxon>ecological metagenomes</taxon>
    </lineage>
</organism>
<name>X1JNF1_9ZZZZ</name>
<sequence>YPNGTLINVFNMILNISDSSDTYFYYWLVDSFPALDY</sequence>
<feature type="non-terminal residue" evidence="1">
    <location>
        <position position="1"/>
    </location>
</feature>
<comment type="caution">
    <text evidence="1">The sequence shown here is derived from an EMBL/GenBank/DDBJ whole genome shotgun (WGS) entry which is preliminary data.</text>
</comment>
<reference evidence="1" key="1">
    <citation type="journal article" date="2014" name="Front. Microbiol.">
        <title>High frequency of phylogenetically diverse reductive dehalogenase-homologous genes in deep subseafloor sedimentary metagenomes.</title>
        <authorList>
            <person name="Kawai M."/>
            <person name="Futagami T."/>
            <person name="Toyoda A."/>
            <person name="Takaki Y."/>
            <person name="Nishi S."/>
            <person name="Hori S."/>
            <person name="Arai W."/>
            <person name="Tsubouchi T."/>
            <person name="Morono Y."/>
            <person name="Uchiyama I."/>
            <person name="Ito T."/>
            <person name="Fujiyama A."/>
            <person name="Inagaki F."/>
            <person name="Takami H."/>
        </authorList>
    </citation>
    <scope>NUCLEOTIDE SEQUENCE</scope>
    <source>
        <strain evidence="1">Expedition CK06-06</strain>
    </source>
</reference>
<gene>
    <name evidence="1" type="ORF">S03H2_72980</name>
</gene>
<protein>
    <submittedName>
        <fullName evidence="1">Uncharacterized protein</fullName>
    </submittedName>
</protein>
<accession>X1JNF1</accession>
<dbReference type="AlphaFoldDB" id="X1JNF1"/>
<feature type="non-terminal residue" evidence="1">
    <location>
        <position position="37"/>
    </location>
</feature>
<evidence type="ECO:0000313" key="1">
    <source>
        <dbReference type="EMBL" id="GAH95587.1"/>
    </source>
</evidence>
<dbReference type="EMBL" id="BARU01049702">
    <property type="protein sequence ID" value="GAH95587.1"/>
    <property type="molecule type" value="Genomic_DNA"/>
</dbReference>